<dbReference type="EMBL" id="SPUK01000001">
    <property type="protein sequence ID" value="TQW00269.1"/>
    <property type="molecule type" value="Genomic_DNA"/>
</dbReference>
<dbReference type="FunFam" id="1.10.1200.10:FF:000005">
    <property type="entry name" value="Nonribosomal peptide synthetase 1"/>
    <property type="match status" value="2"/>
</dbReference>
<dbReference type="InterPro" id="IPR042099">
    <property type="entry name" value="ANL_N_sf"/>
</dbReference>
<keyword evidence="3" id="KW-0436">Ligase</keyword>
<dbReference type="InterPro" id="IPR001242">
    <property type="entry name" value="Condensation_dom"/>
</dbReference>
<reference evidence="6 7" key="1">
    <citation type="journal article" date="2019" name="Appl. Microbiol. Biotechnol.">
        <title>Genome sequence of Isaria javanica and comparative genome analysis insights into family S53 peptidase evolution in fungal entomopathogens.</title>
        <authorList>
            <person name="Lin R."/>
            <person name="Zhang X."/>
            <person name="Xin B."/>
            <person name="Zou M."/>
            <person name="Gao Y."/>
            <person name="Qin F."/>
            <person name="Hu Q."/>
            <person name="Xie B."/>
            <person name="Cheng X."/>
        </authorList>
    </citation>
    <scope>NUCLEOTIDE SEQUENCE [LARGE SCALE GENOMIC DNA]</scope>
    <source>
        <strain evidence="6 7">IJ1G</strain>
    </source>
</reference>
<dbReference type="PROSITE" id="PS00012">
    <property type="entry name" value="PHOSPHOPANTETHEINE"/>
    <property type="match status" value="1"/>
</dbReference>
<dbReference type="GO" id="GO:0016874">
    <property type="term" value="F:ligase activity"/>
    <property type="evidence" value="ECO:0007669"/>
    <property type="project" value="UniProtKB-KW"/>
</dbReference>
<dbReference type="FunFam" id="3.30.300.30:FF:000015">
    <property type="entry name" value="Nonribosomal peptide synthase SidD"/>
    <property type="match status" value="1"/>
</dbReference>
<comment type="similarity">
    <text evidence="4">Belongs to the NRP synthetase family.</text>
</comment>
<dbReference type="Pfam" id="PF00668">
    <property type="entry name" value="Condensation"/>
    <property type="match status" value="2"/>
</dbReference>
<dbReference type="GO" id="GO:0031177">
    <property type="term" value="F:phosphopantetheine binding"/>
    <property type="evidence" value="ECO:0007669"/>
    <property type="project" value="TreeGrafter"/>
</dbReference>
<dbReference type="PROSITE" id="PS00455">
    <property type="entry name" value="AMP_BINDING"/>
    <property type="match status" value="1"/>
</dbReference>
<dbReference type="Pfam" id="PF00550">
    <property type="entry name" value="PP-binding"/>
    <property type="match status" value="2"/>
</dbReference>
<dbReference type="Proteomes" id="UP000315783">
    <property type="component" value="Unassembled WGS sequence"/>
</dbReference>
<dbReference type="PROSITE" id="PS50075">
    <property type="entry name" value="CARRIER"/>
    <property type="match status" value="2"/>
</dbReference>
<dbReference type="GO" id="GO:0043041">
    <property type="term" value="P:amino acid activation for nonribosomal peptide biosynthetic process"/>
    <property type="evidence" value="ECO:0007669"/>
    <property type="project" value="TreeGrafter"/>
</dbReference>
<dbReference type="Gene3D" id="3.30.300.30">
    <property type="match status" value="2"/>
</dbReference>
<evidence type="ECO:0000256" key="1">
    <source>
        <dbReference type="ARBA" id="ARBA00022450"/>
    </source>
</evidence>
<dbReference type="SUPFAM" id="SSF56801">
    <property type="entry name" value="Acetyl-CoA synthetase-like"/>
    <property type="match status" value="2"/>
</dbReference>
<dbReference type="STRING" id="43265.A0A545VEX8"/>
<keyword evidence="1" id="KW-0596">Phosphopantetheine</keyword>
<dbReference type="SUPFAM" id="SSF52777">
    <property type="entry name" value="CoA-dependent acyltransferases"/>
    <property type="match status" value="4"/>
</dbReference>
<dbReference type="Gene3D" id="3.30.559.30">
    <property type="entry name" value="Nonribosomal peptide synthetase, condensation domain"/>
    <property type="match status" value="2"/>
</dbReference>
<feature type="domain" description="Carrier" evidence="5">
    <location>
        <begin position="1277"/>
        <end position="1353"/>
    </location>
</feature>
<evidence type="ECO:0000256" key="4">
    <source>
        <dbReference type="ARBA" id="ARBA00029454"/>
    </source>
</evidence>
<evidence type="ECO:0000256" key="2">
    <source>
        <dbReference type="ARBA" id="ARBA00022553"/>
    </source>
</evidence>
<keyword evidence="2" id="KW-0597">Phosphoprotein</keyword>
<dbReference type="InterPro" id="IPR023213">
    <property type="entry name" value="CAT-like_dom_sf"/>
</dbReference>
<evidence type="ECO:0000313" key="7">
    <source>
        <dbReference type="Proteomes" id="UP000315783"/>
    </source>
</evidence>
<dbReference type="GO" id="GO:0044550">
    <property type="term" value="P:secondary metabolite biosynthetic process"/>
    <property type="evidence" value="ECO:0007669"/>
    <property type="project" value="TreeGrafter"/>
</dbReference>
<dbReference type="OrthoDB" id="416786at2759"/>
<feature type="domain" description="Carrier" evidence="5">
    <location>
        <begin position="467"/>
        <end position="543"/>
    </location>
</feature>
<name>A0A545VEX8_9HYPO</name>
<dbReference type="InterPro" id="IPR036736">
    <property type="entry name" value="ACP-like_sf"/>
</dbReference>
<protein>
    <submittedName>
        <fullName evidence="6">Nonribosomal peptide synthase SidD</fullName>
    </submittedName>
</protein>
<dbReference type="SUPFAM" id="SSF47336">
    <property type="entry name" value="ACP-like"/>
    <property type="match status" value="2"/>
</dbReference>
<dbReference type="InterPro" id="IPR000873">
    <property type="entry name" value="AMP-dep_synth/lig_dom"/>
</dbReference>
<dbReference type="InterPro" id="IPR006162">
    <property type="entry name" value="Ppantetheine_attach_site"/>
</dbReference>
<comment type="caution">
    <text evidence="6">The sequence shown here is derived from an EMBL/GenBank/DDBJ whole genome shotgun (WGS) entry which is preliminary data.</text>
</comment>
<dbReference type="CDD" id="cd05918">
    <property type="entry name" value="A_NRPS_SidN3_like"/>
    <property type="match status" value="1"/>
</dbReference>
<dbReference type="PANTHER" id="PTHR45527:SF3">
    <property type="entry name" value="SIDEROPHORE SYNTHETASE (EUROFUNG)"/>
    <property type="match status" value="1"/>
</dbReference>
<proteinExistence type="inferred from homology"/>
<dbReference type="InterPro" id="IPR020845">
    <property type="entry name" value="AMP-binding_CS"/>
</dbReference>
<dbReference type="InterPro" id="IPR045851">
    <property type="entry name" value="AMP-bd_C_sf"/>
</dbReference>
<accession>A0A545VEX8</accession>
<dbReference type="InterPro" id="IPR009081">
    <property type="entry name" value="PP-bd_ACP"/>
</dbReference>
<evidence type="ECO:0000256" key="3">
    <source>
        <dbReference type="ARBA" id="ARBA00022598"/>
    </source>
</evidence>
<dbReference type="FunFam" id="3.30.559.30:FF:000003">
    <property type="entry name" value="Nonribosomal peptide synthase SidD"/>
    <property type="match status" value="1"/>
</dbReference>
<dbReference type="CDD" id="cd19545">
    <property type="entry name" value="FUM14_C_NRPS-like"/>
    <property type="match status" value="1"/>
</dbReference>
<dbReference type="CDD" id="cd19542">
    <property type="entry name" value="CT_NRPS-like"/>
    <property type="match status" value="1"/>
</dbReference>
<organism evidence="6 7">
    <name type="scientific">Cordyceps javanica</name>
    <dbReference type="NCBI Taxonomy" id="43265"/>
    <lineage>
        <taxon>Eukaryota</taxon>
        <taxon>Fungi</taxon>
        <taxon>Dikarya</taxon>
        <taxon>Ascomycota</taxon>
        <taxon>Pezizomycotina</taxon>
        <taxon>Sordariomycetes</taxon>
        <taxon>Hypocreomycetidae</taxon>
        <taxon>Hypocreales</taxon>
        <taxon>Cordycipitaceae</taxon>
        <taxon>Cordyceps</taxon>
    </lineage>
</organism>
<dbReference type="PANTHER" id="PTHR45527">
    <property type="entry name" value="NONRIBOSOMAL PEPTIDE SYNTHETASE"/>
    <property type="match status" value="1"/>
</dbReference>
<evidence type="ECO:0000313" key="6">
    <source>
        <dbReference type="EMBL" id="TQW00269.1"/>
    </source>
</evidence>
<dbReference type="Gene3D" id="3.30.559.10">
    <property type="entry name" value="Chloramphenicol acetyltransferase-like domain"/>
    <property type="match status" value="2"/>
</dbReference>
<dbReference type="GO" id="GO:0005737">
    <property type="term" value="C:cytoplasm"/>
    <property type="evidence" value="ECO:0007669"/>
    <property type="project" value="TreeGrafter"/>
</dbReference>
<dbReference type="Gene3D" id="3.40.50.12780">
    <property type="entry name" value="N-terminal domain of ligase-like"/>
    <property type="match status" value="2"/>
</dbReference>
<gene>
    <name evidence="6" type="ORF">IF1G_00200</name>
</gene>
<sequence length="1820" mass="199177">MVLMDPTLPLARLQNMRDQVSATLILSSSKQREFSSSIIPDGEVIVVDEIEVERFTTKPGYQNGIQLPPVPSSSPMYLIFTSGSTGTPKGVMVSHKSYTSSAIPRAAAVGYKEDTRVLDFASYAFDVSIDSMLLTLGNGGCLCIPSDEDRVNDINGVMKRMKVSYAGITPSMARLLEPDVIKQLSALGLGGEAASTQDVNNWGKITRIVIGYGPCECTIGCTINSDTATGRDYISIGTGNGAAIWIIDPDDHETLMPIGAVGELLVEGPIVGQGYLNDPEKTAASFIEDPKWLLKGYENYHGRHSVLYKTGDLGMYDPDGSGGILFVGRKDTQVKLRGQRIELGEIESRLRASLPSEFEVVAEVIKPTLSGSQPTLVAFIAPKASEKVLSLEIVPLDKALDTKTTEANAELIKVLPRYMIPSAYLLLNHLPLLISGKVDRKKIRELGAQVDLRQNLDNADTGDQGRTALSSLEEGLRNAWNQTLKTNLEYIGRNDNFFALGGDSLAAMRLVSVCRDYGISITVADIFANPTWSSMVASAVEAVDLIHADIDSDTVQCFSLISDSVEAACKEAASACECDPSSVEDIYPCTPTQESLFTFAMKSATPYVAQRISQIPDTIDLVSWKAAWEATVAANPILRTRVMQLQSHTGFSQVVLNEPISWLHSTNLDQYLREDKCVEMGLGQRLARYAIVEDTGKRYMVWTIHHVVYDGFSEPLLLGRVRSMLNGDDAHSTSHMRHFVKFLQTVEAEKLSSFWRDELNDAIGPQFPSLPSRDYFPTPNATAHHIISLEQWKNKSSSTIATLLRSAWAIVASKHISSDDVVFGETLMGRDIALAGVESICGPMVATVPIRVQIDFSKTVSDLLRDVQQTMSRIVPYQHAGMQNIRKASEDAQFACETGTGIVIQPASSDSFSDLGFQACDAVQEALHFNPYPLMIAFGLGKTQIQVSASFDDALIDVSKMNRILAQLETAFLKISQGPEERVEDISIIPATELNQLWAQNRLAPLSHSQPGMVLNAVSNITVGGEYPPTAVSWVCDSHNSSLLAPIGCIGELCFEGDALIGELVESPPWLLVGSSGHPGRANKVRFTGDMVKKNVDGSVVYLGRKDAMLAAQRSPANLSQLQAHMSRYLPASVSAAPVLYSVAAEGDDALKKLKEETIVFVEQRPSLEETLELLWMKHEIRSSLSDDAPFVLSICANTSKDLASILNTLTISIRSSLPSRVLPLAYLPVERLPRTSEGELDRGTLQDLANKIPRHIIDQLKKSLEEFWLNNKAADEILTPAETILRAAWAGVLGREPGTIDLQDNFFRMGGDSVLAMKLVSLLRSQGHSLTVANIFKHMRLGDAARVLKVDASTSTSTITPYVPFSLLETSQIEDFVSENIRGQVKTNYSRIMDAFPVGSVQKMDVCATVNSLRTSVQYTLLYFDADIDKSRLLDACKRWIGSHEILRTVFTQYGDDILQVVLDGDLDVIDAHNCGDEDLQCFAEKLCKADIETDFQFGMPFTRVFPVEHITGKHCLALRLSHAQYDGVSLPLLLESLNEMYSGDSVQPLVPFSHYKSFTKNKSLTENAVGYWKGLLHGSSPSMLSAIRKDLGGKALFEWQPVNIDKLPANTTTATFANAVWAVVLARHLGTQDVTFGSVTSGRGIDFAGVERVAGSCYQFTPLRVDFSTQSTCADVLQHVQQQAAESAAYDFLGCDEIAARCTDWQRDAGTQVFDSVVHHQDWDDFDTMPFGKGTCRVDILNPHGDAPYPLKIVSFVREGKLHFGIVGHESDAGILRRFLGMLIEVAKELVQVGSEPISLSQKEQVADGLVSGGVEEI</sequence>
<evidence type="ECO:0000259" key="5">
    <source>
        <dbReference type="PROSITE" id="PS50075"/>
    </source>
</evidence>
<dbReference type="Gene3D" id="1.10.1200.10">
    <property type="entry name" value="ACP-like"/>
    <property type="match status" value="2"/>
</dbReference>
<keyword evidence="7" id="KW-1185">Reference proteome</keyword>
<dbReference type="Pfam" id="PF00501">
    <property type="entry name" value="AMP-binding"/>
    <property type="match status" value="1"/>
</dbReference>